<dbReference type="PANTHER" id="PTHR43706:SF50">
    <property type="entry name" value="NADH DEHYDROGENASE (UBIQUINONE)-RELATED"/>
    <property type="match status" value="1"/>
</dbReference>
<dbReference type="InterPro" id="IPR002048">
    <property type="entry name" value="EF_hand_dom"/>
</dbReference>
<keyword evidence="9" id="KW-0812">Transmembrane</keyword>
<dbReference type="PROSITE" id="PS50222">
    <property type="entry name" value="EF_HAND_2"/>
    <property type="match status" value="2"/>
</dbReference>
<dbReference type="PANTHER" id="PTHR43706">
    <property type="entry name" value="NADH DEHYDROGENASE"/>
    <property type="match status" value="1"/>
</dbReference>
<dbReference type="AlphaFoldDB" id="A0A369JIK8"/>
<evidence type="ECO:0000256" key="3">
    <source>
        <dbReference type="ARBA" id="ARBA00022630"/>
    </source>
</evidence>
<keyword evidence="5" id="KW-0106">Calcium</keyword>
<keyword evidence="4" id="KW-0274">FAD</keyword>
<protein>
    <submittedName>
        <fullName evidence="11">External alternative NAD(P)H-ubiquinone oxidoreductase B1, mitochondrial</fullName>
    </submittedName>
</protein>
<evidence type="ECO:0000259" key="10">
    <source>
        <dbReference type="PROSITE" id="PS50222"/>
    </source>
</evidence>
<evidence type="ECO:0000256" key="2">
    <source>
        <dbReference type="ARBA" id="ARBA00005272"/>
    </source>
</evidence>
<dbReference type="InterPro" id="IPR045024">
    <property type="entry name" value="NDH-2"/>
</dbReference>
<evidence type="ECO:0000256" key="7">
    <source>
        <dbReference type="ARBA" id="ARBA00023002"/>
    </source>
</evidence>
<feature type="domain" description="EF-hand" evidence="10">
    <location>
        <begin position="503"/>
        <end position="538"/>
    </location>
</feature>
<keyword evidence="12" id="KW-1185">Reference proteome</keyword>
<evidence type="ECO:0000313" key="11">
    <source>
        <dbReference type="EMBL" id="RDB21040.1"/>
    </source>
</evidence>
<dbReference type="InterPro" id="IPR018247">
    <property type="entry name" value="EF_Hand_1_Ca_BS"/>
</dbReference>
<name>A0A369JIK8_HYPMA</name>
<accession>A0A369JIK8</accession>
<dbReference type="InterPro" id="IPR054585">
    <property type="entry name" value="NDH2-like_C"/>
</dbReference>
<dbReference type="GO" id="GO:0005509">
    <property type="term" value="F:calcium ion binding"/>
    <property type="evidence" value="ECO:0007669"/>
    <property type="project" value="InterPro"/>
</dbReference>
<dbReference type="STRING" id="39966.A0A369JIK8"/>
<evidence type="ECO:0000256" key="9">
    <source>
        <dbReference type="SAM" id="Phobius"/>
    </source>
</evidence>
<comment type="subcellular location">
    <subcellularLocation>
        <location evidence="1">Mitochondrion inner membrane</location>
        <topology evidence="1">Peripheral membrane protein</topology>
        <orientation evidence="1">Intermembrane side</orientation>
    </subcellularLocation>
</comment>
<keyword evidence="9" id="KW-0472">Membrane</keyword>
<dbReference type="GO" id="GO:0003954">
    <property type="term" value="F:NADH dehydrogenase activity"/>
    <property type="evidence" value="ECO:0007669"/>
    <property type="project" value="InterPro"/>
</dbReference>
<keyword evidence="9" id="KW-1133">Transmembrane helix</keyword>
<dbReference type="OrthoDB" id="5376590at2759"/>
<evidence type="ECO:0000256" key="4">
    <source>
        <dbReference type="ARBA" id="ARBA00022827"/>
    </source>
</evidence>
<keyword evidence="7" id="KW-0560">Oxidoreductase</keyword>
<dbReference type="Proteomes" id="UP000076154">
    <property type="component" value="Unassembled WGS sequence"/>
</dbReference>
<evidence type="ECO:0000256" key="8">
    <source>
        <dbReference type="ARBA" id="ARBA00023027"/>
    </source>
</evidence>
<reference evidence="11" key="1">
    <citation type="submission" date="2018-04" db="EMBL/GenBank/DDBJ databases">
        <title>Whole genome sequencing of Hypsizygus marmoreus.</title>
        <authorList>
            <person name="Choi I.-G."/>
            <person name="Min B."/>
            <person name="Kim J.-G."/>
            <person name="Kim S."/>
            <person name="Oh Y.-L."/>
            <person name="Kong W.-S."/>
            <person name="Park H."/>
            <person name="Jeong J."/>
            <person name="Song E.-S."/>
        </authorList>
    </citation>
    <scope>NUCLEOTIDE SEQUENCE [LARGE SCALE GENOMIC DNA]</scope>
    <source>
        <strain evidence="11">51987-8</strain>
    </source>
</reference>
<evidence type="ECO:0000256" key="1">
    <source>
        <dbReference type="ARBA" id="ARBA00004137"/>
    </source>
</evidence>
<dbReference type="PROSITE" id="PS00018">
    <property type="entry name" value="EF_HAND_1"/>
    <property type="match status" value="2"/>
</dbReference>
<keyword evidence="6" id="KW-0809">Transit peptide</keyword>
<dbReference type="InterPro" id="IPR023753">
    <property type="entry name" value="FAD/NAD-binding_dom"/>
</dbReference>
<comment type="caution">
    <text evidence="11">The sequence shown here is derived from an EMBL/GenBank/DDBJ whole genome shotgun (WGS) entry which is preliminary data.</text>
</comment>
<dbReference type="InParanoid" id="A0A369JIK8"/>
<evidence type="ECO:0000256" key="5">
    <source>
        <dbReference type="ARBA" id="ARBA00022837"/>
    </source>
</evidence>
<dbReference type="Pfam" id="PF07992">
    <property type="entry name" value="Pyr_redox_2"/>
    <property type="match status" value="1"/>
</dbReference>
<dbReference type="SMART" id="SM00054">
    <property type="entry name" value="EFh"/>
    <property type="match status" value="2"/>
</dbReference>
<keyword evidence="3" id="KW-0285">Flavoprotein</keyword>
<dbReference type="Pfam" id="PF13499">
    <property type="entry name" value="EF-hand_7"/>
    <property type="match status" value="1"/>
</dbReference>
<organism evidence="11 12">
    <name type="scientific">Hypsizygus marmoreus</name>
    <name type="common">White beech mushroom</name>
    <name type="synonym">Agaricus marmoreus</name>
    <dbReference type="NCBI Taxonomy" id="39966"/>
    <lineage>
        <taxon>Eukaryota</taxon>
        <taxon>Fungi</taxon>
        <taxon>Dikarya</taxon>
        <taxon>Basidiomycota</taxon>
        <taxon>Agaricomycotina</taxon>
        <taxon>Agaricomycetes</taxon>
        <taxon>Agaricomycetidae</taxon>
        <taxon>Agaricales</taxon>
        <taxon>Tricholomatineae</taxon>
        <taxon>Lyophyllaceae</taxon>
        <taxon>Hypsizygus</taxon>
    </lineage>
</organism>
<gene>
    <name evidence="11" type="primary">NDB1</name>
    <name evidence="11" type="ORF">Hypma_011827</name>
</gene>
<dbReference type="InterPro" id="IPR011992">
    <property type="entry name" value="EF-hand-dom_pair"/>
</dbReference>
<sequence length="655" mass="73160">MFIHPPAMLRPLRFSTFAGLSTLRPQTAPFSFPRSSLLTRHSSTIVEPNSPTPRRPFQRVKTIARYTGFLFLSSTLGLFFVGTAIFIHDAFTYTERHIERVPVSPLALKPEAGGPKNLPIVRVQVDDEQDEENTRLAEKPKLVIVGGGWGAMGVLQTLHVGDYHVTVVSSETFTTFTPLLPSAAVGTVQVRSLIEPIRKIIARLRGHFIQGKAVDLVMSERLLEVETTSADGKKIHVYIPYDKLVIAVGSTSSTHGVPGLENCFQLKTIADAQAIRRRVMDNFEVASLPTTSSEERKRLLSFVVCGGGPTGVETAAEIYDFCQEDIMNYFPKICREEVSIHVIQSREHILNTYSDAISRYAEKKFQRDNVNLVTSARVGSVTDKSVTYTTVKDGKKEHHTIPTNFVLWSTGIAMNPFTKRVSDLLPNQVHKKAIVIDAHLRVKGAPLGDVYAIGDASTIETSVVGHFMDLVDEADKNQDGKIDFSEWEFMVSRIKSRIPMAEDHLHEVRALFDLYDTDKDNSLSLNELIPLLEDIEKRITALPATAQVASQEGKYIGKKLHKLARQQLAAQINDLPPPRDEDISKPFRYLHLGSLAYIGNAAVFDLGGYSFMGGLVAMYAWRSIYWNEQVSARTRALLMIDWIIRGVWGRDLSRL</sequence>
<proteinExistence type="inferred from homology"/>
<feature type="transmembrane region" description="Helical" evidence="9">
    <location>
        <begin position="63"/>
        <end position="87"/>
    </location>
</feature>
<dbReference type="GO" id="GO:0005743">
    <property type="term" value="C:mitochondrial inner membrane"/>
    <property type="evidence" value="ECO:0007669"/>
    <property type="project" value="UniProtKB-SubCell"/>
</dbReference>
<dbReference type="SUPFAM" id="SSF51905">
    <property type="entry name" value="FAD/NAD(P)-binding domain"/>
    <property type="match status" value="2"/>
</dbReference>
<dbReference type="InterPro" id="IPR036188">
    <property type="entry name" value="FAD/NAD-bd_sf"/>
</dbReference>
<comment type="similarity">
    <text evidence="2">Belongs to the NADH dehydrogenase family.</text>
</comment>
<evidence type="ECO:0000313" key="12">
    <source>
        <dbReference type="Proteomes" id="UP000076154"/>
    </source>
</evidence>
<dbReference type="Pfam" id="PF22366">
    <property type="entry name" value="NDH2_C"/>
    <property type="match status" value="1"/>
</dbReference>
<dbReference type="EMBL" id="LUEZ02000055">
    <property type="protein sequence ID" value="RDB21040.1"/>
    <property type="molecule type" value="Genomic_DNA"/>
</dbReference>
<dbReference type="SUPFAM" id="SSF47473">
    <property type="entry name" value="EF-hand"/>
    <property type="match status" value="1"/>
</dbReference>
<dbReference type="Gene3D" id="3.50.50.100">
    <property type="match status" value="2"/>
</dbReference>
<feature type="domain" description="EF-hand" evidence="10">
    <location>
        <begin position="462"/>
        <end position="497"/>
    </location>
</feature>
<evidence type="ECO:0000256" key="6">
    <source>
        <dbReference type="ARBA" id="ARBA00022946"/>
    </source>
</evidence>
<keyword evidence="8" id="KW-0520">NAD</keyword>